<comment type="similarity">
    <text evidence="10">Belongs to the glycosyltransferase group 1 family.</text>
</comment>
<name>A0A0H5QIK6_9EUKA</name>
<comment type="subcellular location">
    <subcellularLocation>
        <location evidence="10">Endoplasmic reticulum membrane</location>
        <topology evidence="10">Single-pass membrane protein</topology>
    </subcellularLocation>
</comment>
<dbReference type="Pfam" id="PF13439">
    <property type="entry name" value="Glyco_transf_4"/>
    <property type="match status" value="1"/>
</dbReference>
<evidence type="ECO:0000256" key="1">
    <source>
        <dbReference type="ARBA" id="ARBA00004922"/>
    </source>
</evidence>
<dbReference type="EC" id="2.4.1.257" evidence="10"/>
<dbReference type="EC" id="2.4.1.132" evidence="10"/>
<evidence type="ECO:0000256" key="2">
    <source>
        <dbReference type="ARBA" id="ARBA00022676"/>
    </source>
</evidence>
<dbReference type="SUPFAM" id="SSF53756">
    <property type="entry name" value="UDP-Glycosyltransferase/glycogen phosphorylase"/>
    <property type="match status" value="1"/>
</dbReference>
<evidence type="ECO:0000313" key="13">
    <source>
        <dbReference type="EMBL" id="CRZ01818.1"/>
    </source>
</evidence>
<keyword evidence="3 10" id="KW-0808">Transferase</keyword>
<evidence type="ECO:0000256" key="3">
    <source>
        <dbReference type="ARBA" id="ARBA00022679"/>
    </source>
</evidence>
<feature type="transmembrane region" description="Helical" evidence="10">
    <location>
        <begin position="423"/>
        <end position="443"/>
    </location>
</feature>
<dbReference type="InterPro" id="IPR027054">
    <property type="entry name" value="ALG2"/>
</dbReference>
<dbReference type="EMBL" id="HACM01001376">
    <property type="protein sequence ID" value="CRZ01818.1"/>
    <property type="molecule type" value="Transcribed_RNA"/>
</dbReference>
<keyword evidence="5" id="KW-0256">Endoplasmic reticulum</keyword>
<evidence type="ECO:0000256" key="8">
    <source>
        <dbReference type="ARBA" id="ARBA00045103"/>
    </source>
</evidence>
<dbReference type="AlphaFoldDB" id="A0A0H5QIK6"/>
<dbReference type="InterPro" id="IPR001296">
    <property type="entry name" value="Glyco_trans_1"/>
</dbReference>
<dbReference type="PANTHER" id="PTHR45918:SF1">
    <property type="entry name" value="ALPHA-1,3_1,6-MANNOSYLTRANSFERASE ALG2"/>
    <property type="match status" value="1"/>
</dbReference>
<reference evidence="13" key="1">
    <citation type="submission" date="2015-04" db="EMBL/GenBank/DDBJ databases">
        <title>The genome sequence of the plant pathogenic Rhizarian Plasmodiophora brassicae reveals insights in its biotrophic life cycle and the origin of chitin synthesis.</title>
        <authorList>
            <person name="Schwelm A."/>
            <person name="Fogelqvist J."/>
            <person name="Knaust A."/>
            <person name="Julke S."/>
            <person name="Lilja T."/>
            <person name="Dhandapani V."/>
            <person name="Bonilla-Rosso G."/>
            <person name="Karlsson M."/>
            <person name="Shevchenko A."/>
            <person name="Choi S.R."/>
            <person name="Kim H.G."/>
            <person name="Park J.Y."/>
            <person name="Lim Y.P."/>
            <person name="Ludwig-Muller J."/>
            <person name="Dixelius C."/>
        </authorList>
    </citation>
    <scope>NUCLEOTIDE SEQUENCE</scope>
    <source>
        <tissue evidence="13">Potato root galls</tissue>
    </source>
</reference>
<evidence type="ECO:0000256" key="5">
    <source>
        <dbReference type="ARBA" id="ARBA00022824"/>
    </source>
</evidence>
<keyword evidence="2 10" id="KW-0328">Glycosyltransferase</keyword>
<dbReference type="Pfam" id="PF00534">
    <property type="entry name" value="Glycos_transf_1"/>
    <property type="match status" value="1"/>
</dbReference>
<keyword evidence="4 10" id="KW-0812">Transmembrane</keyword>
<feature type="domain" description="Glycosyl transferase family 1" evidence="11">
    <location>
        <begin position="216"/>
        <end position="389"/>
    </location>
</feature>
<accession>A0A0H5QIK6</accession>
<evidence type="ECO:0000256" key="4">
    <source>
        <dbReference type="ARBA" id="ARBA00022692"/>
    </source>
</evidence>
<evidence type="ECO:0000256" key="10">
    <source>
        <dbReference type="RuleBase" id="RU367136"/>
    </source>
</evidence>
<comment type="catalytic activity">
    <reaction evidence="9 10">
        <text>an alpha-D-Man-(1-&gt;3)-beta-D-Man-(1-&gt;4)-beta-D-GlcNAc-(1-&gt;4)-alpha-D-GlcNAc-diphospho-di-trans,poly-cis-dolichol + GDP-alpha-D-mannose = an alpha-D-Man-(1-&gt;3)-[alpha-D-Man-(1-&gt;6)]-beta-D-Man-(1-&gt;4)-beta-D-GlcNAc-(1-&gt;4)-alpha-D-GlcNAc-diphospho-di-trans,poly-cis-dolichol + GDP + H(+)</text>
        <dbReference type="Rhea" id="RHEA:29519"/>
        <dbReference type="Rhea" id="RHEA-COMP:19513"/>
        <dbReference type="Rhea" id="RHEA-COMP:19515"/>
        <dbReference type="ChEBI" id="CHEBI:15378"/>
        <dbReference type="ChEBI" id="CHEBI:57527"/>
        <dbReference type="ChEBI" id="CHEBI:58189"/>
        <dbReference type="ChEBI" id="CHEBI:132510"/>
        <dbReference type="ChEBI" id="CHEBI:132511"/>
        <dbReference type="EC" id="2.4.1.257"/>
    </reaction>
    <physiologicalReaction direction="left-to-right" evidence="9 10">
        <dbReference type="Rhea" id="RHEA:29520"/>
    </physiologicalReaction>
</comment>
<dbReference type="InterPro" id="IPR028098">
    <property type="entry name" value="Glyco_trans_4-like_N"/>
</dbReference>
<keyword evidence="7 10" id="KW-0472">Membrane</keyword>
<proteinExistence type="inferred from homology"/>
<feature type="non-terminal residue" evidence="13">
    <location>
        <position position="1"/>
    </location>
</feature>
<organism evidence="13">
    <name type="scientific">Spongospora subterranea</name>
    <dbReference type="NCBI Taxonomy" id="70186"/>
    <lineage>
        <taxon>Eukaryota</taxon>
        <taxon>Sar</taxon>
        <taxon>Rhizaria</taxon>
        <taxon>Endomyxa</taxon>
        <taxon>Phytomyxea</taxon>
        <taxon>Plasmodiophorida</taxon>
        <taxon>Plasmodiophoridae</taxon>
        <taxon>Spongospora</taxon>
    </lineage>
</organism>
<dbReference type="CDD" id="cd03805">
    <property type="entry name" value="GT4_ALG2-like"/>
    <property type="match status" value="1"/>
</dbReference>
<protein>
    <recommendedName>
        <fullName evidence="10">Alpha-1,3/1,6-mannosyltransferase ALG2</fullName>
        <ecNumber evidence="10">2.4.1.132</ecNumber>
        <ecNumber evidence="10">2.4.1.257</ecNumber>
    </recommendedName>
    <alternativeName>
        <fullName evidence="10">GDP-Man:Man(1)GlcNAc(2)-PP-Dol alpha-1,3-mannosyltransferase</fullName>
    </alternativeName>
</protein>
<dbReference type="Gene3D" id="3.40.50.2000">
    <property type="entry name" value="Glycogen Phosphorylase B"/>
    <property type="match status" value="2"/>
</dbReference>
<feature type="domain" description="Glycosyltransferase subfamily 4-like N-terminal" evidence="12">
    <location>
        <begin position="17"/>
        <end position="192"/>
    </location>
</feature>
<evidence type="ECO:0000256" key="7">
    <source>
        <dbReference type="ARBA" id="ARBA00023136"/>
    </source>
</evidence>
<comment type="pathway">
    <text evidence="1 10">Protein modification; protein glycosylation.</text>
</comment>
<dbReference type="PANTHER" id="PTHR45918">
    <property type="entry name" value="ALPHA-1,3/1,6-MANNOSYLTRANSFERASE ALG2"/>
    <property type="match status" value="1"/>
</dbReference>
<keyword evidence="6 10" id="KW-1133">Transmembrane helix</keyword>
<sequence>LIIEPMKVIIAHPDLGIGGAERLIVDAAVGLINQGYSITIYTSHHDKQHAFSETTDGTVPVVVYGDFLPTSIRGRGKILCATIRALYLSARVWLSFPYPDVILFDQISAYSCIFKLMNIPLIFYCHFPDQLLSSRTSLIKSIYRLPFDVFEQATTALADCILVNSEFTRQTFAQTFTWIKCVPQVLYPSINLAKYDRNFIWEESSDLPPKSFGSAGVPLFVSINRFERKKCIELAINAFCYLKFTLVKCNAKLIVAGGYDSRVPENIEYEIELKQIARLNAISVSDFPHMNGDVIFLKSFTDQQRSYLLSQCVAVLYTPQNEHFGIVPIEAMYAGRLVIAANSGGPLESIVDGETGFLCDPSPSAFAEKMEFVLQNPEKSLKMGCEGRQHVINRFGLDAFSTRLSMLVRENVADFSNRQRLRLTHLTVIIALFVLLFSVKSIYI</sequence>
<evidence type="ECO:0000256" key="6">
    <source>
        <dbReference type="ARBA" id="ARBA00022989"/>
    </source>
</evidence>
<comment type="function">
    <text evidence="10">Mannosylates Man(2)GlcNAc(2)-dolichol diphosphate and Man(1)GlcNAc(2)-dolichol diphosphate to form Man(3)GlcNAc(2)-dolichol diphosphate.</text>
</comment>
<dbReference type="GO" id="GO:0102704">
    <property type="term" value="F:GDP-Man:Man(2)GlcNAc(2)-PP-Dol alpha-1,6-mannosyltransferase activity"/>
    <property type="evidence" value="ECO:0007669"/>
    <property type="project" value="UniProtKB-UniRule"/>
</dbReference>
<comment type="catalytic activity">
    <reaction evidence="8 10">
        <text>a beta-D-Man-(1-&gt;4)-beta-D-GlcNAc-(1-&gt;4)-alpha-D-GlcNAc-diphospho-di-trans,poly-cis-dolichol + GDP-alpha-D-mannose = an alpha-D-Man-(1-&gt;3)-beta-D-Man-(1-&gt;4)-beta-D-GlcNAc-(1-&gt;4)-alpha-D-GlcNAc-diphospho-di-trans,poly-cis-dolichol + GDP + H(+)</text>
        <dbReference type="Rhea" id="RHEA:29515"/>
        <dbReference type="Rhea" id="RHEA-COMP:19511"/>
        <dbReference type="Rhea" id="RHEA-COMP:19513"/>
        <dbReference type="ChEBI" id="CHEBI:15378"/>
        <dbReference type="ChEBI" id="CHEBI:57527"/>
        <dbReference type="ChEBI" id="CHEBI:58189"/>
        <dbReference type="ChEBI" id="CHEBI:58472"/>
        <dbReference type="ChEBI" id="CHEBI:132510"/>
        <dbReference type="EC" id="2.4.1.132"/>
    </reaction>
    <physiologicalReaction direction="left-to-right" evidence="8 10">
        <dbReference type="Rhea" id="RHEA:29516"/>
    </physiologicalReaction>
</comment>
<dbReference type="UniPathway" id="UPA00378"/>
<dbReference type="GO" id="GO:0005789">
    <property type="term" value="C:endoplasmic reticulum membrane"/>
    <property type="evidence" value="ECO:0007669"/>
    <property type="project" value="UniProtKB-SubCell"/>
</dbReference>
<dbReference type="GO" id="GO:0004378">
    <property type="term" value="F:GDP-Man:Man(1)GlcNAc(2)-PP-Dol alpha-1,3-mannosyltransferase activity"/>
    <property type="evidence" value="ECO:0007669"/>
    <property type="project" value="UniProtKB-UniRule"/>
</dbReference>
<evidence type="ECO:0000256" key="9">
    <source>
        <dbReference type="ARBA" id="ARBA00045104"/>
    </source>
</evidence>
<evidence type="ECO:0000259" key="12">
    <source>
        <dbReference type="Pfam" id="PF13439"/>
    </source>
</evidence>
<evidence type="ECO:0000259" key="11">
    <source>
        <dbReference type="Pfam" id="PF00534"/>
    </source>
</evidence>